<dbReference type="STRING" id="13333.W1PVN3"/>
<dbReference type="Gene3D" id="3.40.50.1820">
    <property type="entry name" value="alpha/beta hydrolase"/>
    <property type="match status" value="1"/>
</dbReference>
<evidence type="ECO:0000256" key="2">
    <source>
        <dbReference type="SAM" id="MobiDB-lite"/>
    </source>
</evidence>
<dbReference type="SUPFAM" id="SSF52540">
    <property type="entry name" value="P-loop containing nucleoside triphosphate hydrolases"/>
    <property type="match status" value="1"/>
</dbReference>
<dbReference type="InterPro" id="IPR029058">
    <property type="entry name" value="AB_hydrolase_fold"/>
</dbReference>
<dbReference type="Gramene" id="ERN11884">
    <property type="protein sequence ID" value="ERN11884"/>
    <property type="gene ID" value="AMTR_s00020p00187990"/>
</dbReference>
<dbReference type="SUPFAM" id="SSF53474">
    <property type="entry name" value="alpha/beta-Hydrolases"/>
    <property type="match status" value="1"/>
</dbReference>
<feature type="region of interest" description="Disordered" evidence="2">
    <location>
        <begin position="433"/>
        <end position="465"/>
    </location>
</feature>
<dbReference type="InterPro" id="IPR027417">
    <property type="entry name" value="P-loop_NTPase"/>
</dbReference>
<dbReference type="EMBL" id="KI392664">
    <property type="protein sequence ID" value="ERN11884.1"/>
    <property type="molecule type" value="Genomic_DNA"/>
</dbReference>
<name>W1PVN3_AMBTC</name>
<feature type="domain" description="Fungal lipase-type" evidence="4">
    <location>
        <begin position="207"/>
        <end position="314"/>
    </location>
</feature>
<organism evidence="5 6">
    <name type="scientific">Amborella trichopoda</name>
    <dbReference type="NCBI Taxonomy" id="13333"/>
    <lineage>
        <taxon>Eukaryota</taxon>
        <taxon>Viridiplantae</taxon>
        <taxon>Streptophyta</taxon>
        <taxon>Embryophyta</taxon>
        <taxon>Tracheophyta</taxon>
        <taxon>Spermatophyta</taxon>
        <taxon>Magnoliopsida</taxon>
        <taxon>Amborellales</taxon>
        <taxon>Amborellaceae</taxon>
        <taxon>Amborella</taxon>
    </lineage>
</organism>
<dbReference type="Pfam" id="PF01764">
    <property type="entry name" value="Lipase_3"/>
    <property type="match status" value="1"/>
</dbReference>
<keyword evidence="3" id="KW-1133">Transmembrane helix</keyword>
<feature type="compositionally biased region" description="Basic and acidic residues" evidence="2">
    <location>
        <begin position="450"/>
        <end position="465"/>
    </location>
</feature>
<keyword evidence="6" id="KW-1185">Reference proteome</keyword>
<keyword evidence="3" id="KW-0472">Membrane</keyword>
<keyword evidence="1" id="KW-0175">Coiled coil</keyword>
<evidence type="ECO:0000313" key="6">
    <source>
        <dbReference type="Proteomes" id="UP000017836"/>
    </source>
</evidence>
<protein>
    <recommendedName>
        <fullName evidence="4">Fungal lipase-type domain-containing protein</fullName>
    </recommendedName>
</protein>
<evidence type="ECO:0000256" key="1">
    <source>
        <dbReference type="SAM" id="Coils"/>
    </source>
</evidence>
<dbReference type="Proteomes" id="UP000017836">
    <property type="component" value="Unassembled WGS sequence"/>
</dbReference>
<dbReference type="GO" id="GO:0006629">
    <property type="term" value="P:lipid metabolic process"/>
    <property type="evidence" value="ECO:0007669"/>
    <property type="project" value="InterPro"/>
</dbReference>
<dbReference type="OrthoDB" id="438440at2759"/>
<dbReference type="KEGG" id="atr:18440088"/>
<dbReference type="OMA" id="DYFKSYC"/>
<dbReference type="HOGENOM" id="CLU_293786_0_0_1"/>
<feature type="coiled-coil region" evidence="1">
    <location>
        <begin position="40"/>
        <end position="71"/>
    </location>
</feature>
<evidence type="ECO:0000313" key="5">
    <source>
        <dbReference type="EMBL" id="ERN11884.1"/>
    </source>
</evidence>
<evidence type="ECO:0000256" key="3">
    <source>
        <dbReference type="SAM" id="Phobius"/>
    </source>
</evidence>
<dbReference type="InterPro" id="IPR002921">
    <property type="entry name" value="Fungal_lipase-type"/>
</dbReference>
<evidence type="ECO:0000259" key="4">
    <source>
        <dbReference type="Pfam" id="PF01764"/>
    </source>
</evidence>
<proteinExistence type="predicted"/>
<accession>W1PVN3</accession>
<dbReference type="CDD" id="cd00519">
    <property type="entry name" value="Lipase_3"/>
    <property type="match status" value="1"/>
</dbReference>
<dbReference type="PANTHER" id="PTHR47523">
    <property type="entry name" value="F21O3.11 PROTEIN"/>
    <property type="match status" value="1"/>
</dbReference>
<feature type="transmembrane region" description="Helical" evidence="3">
    <location>
        <begin position="1006"/>
        <end position="1031"/>
    </location>
</feature>
<sequence>MEDWMGGLQKRVEGWVREQGRRIKEEVGWPPQWRWPPWQAAADREEKRRAREEYARKRAQLQNLCAALKADSLPDMQDVLCSMVLSECVYKRPASEMIRFVNKFKADFGGQVVSLERVQPSLDHVPHRYLLAEAGDTLFASFIGTKQYKDVIADANILQGAIFHEDTAEDIYLGEESEMDNIDSKAGVDPGRCLQVNSNNLQTKLRPAAHKGFLARAKGIPALELYRLAQKKNRKLVLCGHSLGGAVAVLSTLAILRVVASPSSVKENERVQVKCITFSQPPVGNAALRDYVQKKGWQHYFKTYCIPEDLVPRLLSPAYFQHYSSQALQSAVDMDLSGSSLGKPSAGGGIGVSITVKARENNGERLVLGLGPIQKSFWRLSKLVPLGSVQQQLSRFKVKRNELGEIAVAKNSGLTETLDEVEATPQSLDIQEGADGISLTPSDMDGGASDEVKGNAHRTDAKRTEARRWRRVPSLPSYVPFGQLYLLGNSSVESLSAAEYSKLISVRSVIAELRERFQSHSMKSYRSRFQKIYDLCVGTGASPILGFEQLPQFPNIQQWLGLAVAGVVELGYIVEAPVIQTATSVVPLGWSGIPGEKNGQEPLKVDVIGYRLHLCTLVAAQVNGNWCSTNAEGLPSMPKYSSYHEEQPDLQKMRVIIGSPLRSARQQILSEYVASGFPSFDAKSTDPCQKFSIEAPSNEGSTCIEGLSRFTIYCTSDFITVSKEVFVRARRVRLLGLEGAGKTSLYNAIMAQSRTSTAFDPQSVHPIMDPQEGMAGGLYYADSAGVNLQDLHLEVRHLREELWVGAHQNRKIDLIVLVHNLSQKIPRYYNNQPDASSPQVQQPALSLLLNEVSAAEIPWVLAITNKFSVSADQQMGAVNAVLNAYQLSPSVAVVVNSHPYVTSTGPSAKGWSIDEGNSKGLASAQRFILAPINLVRMPFQRREVVLPVEGVNTLCRLIHHELLGHEETSLQELARERLSLELEREQMRVRDSRMRDFEGKGSSSSAAAVGASLGAGLGLVLAIVMGAGSALRKP</sequence>
<gene>
    <name evidence="5" type="ORF">AMTR_s00020p00187990</name>
</gene>
<dbReference type="AlphaFoldDB" id="W1PVN3"/>
<keyword evidence="3" id="KW-0812">Transmembrane</keyword>
<reference evidence="6" key="1">
    <citation type="journal article" date="2013" name="Science">
        <title>The Amborella genome and the evolution of flowering plants.</title>
        <authorList>
            <consortium name="Amborella Genome Project"/>
        </authorList>
    </citation>
    <scope>NUCLEOTIDE SEQUENCE [LARGE SCALE GENOMIC DNA]</scope>
</reference>
<dbReference type="eggNOG" id="ENOG502QQK6">
    <property type="taxonomic scope" value="Eukaryota"/>
</dbReference>
<dbReference type="PANTHER" id="PTHR47523:SF1">
    <property type="entry name" value="F21O3.11 PROTEIN"/>
    <property type="match status" value="1"/>
</dbReference>